<dbReference type="PANTHER" id="PTHR47235:SF1">
    <property type="entry name" value="BLR6548 PROTEIN"/>
    <property type="match status" value="1"/>
</dbReference>
<dbReference type="EMBL" id="CAFBNG010000049">
    <property type="protein sequence ID" value="CAB4936749.1"/>
    <property type="molecule type" value="Genomic_DNA"/>
</dbReference>
<accession>A0A6J7J0W9</accession>
<dbReference type="Gene3D" id="3.40.50.2300">
    <property type="match status" value="2"/>
</dbReference>
<name>A0A6J7J0W9_9ZZZZ</name>
<evidence type="ECO:0000259" key="2">
    <source>
        <dbReference type="Pfam" id="PF13458"/>
    </source>
</evidence>
<keyword evidence="1" id="KW-0732">Signal</keyword>
<dbReference type="InterPro" id="IPR028082">
    <property type="entry name" value="Peripla_BP_I"/>
</dbReference>
<evidence type="ECO:0000313" key="3">
    <source>
        <dbReference type="EMBL" id="CAB4936749.1"/>
    </source>
</evidence>
<dbReference type="InterPro" id="IPR006311">
    <property type="entry name" value="TAT_signal"/>
</dbReference>
<dbReference type="SUPFAM" id="SSF53822">
    <property type="entry name" value="Periplasmic binding protein-like I"/>
    <property type="match status" value="1"/>
</dbReference>
<evidence type="ECO:0000256" key="1">
    <source>
        <dbReference type="ARBA" id="ARBA00022729"/>
    </source>
</evidence>
<protein>
    <submittedName>
        <fullName evidence="3">Unannotated protein</fullName>
    </submittedName>
</protein>
<proteinExistence type="predicted"/>
<dbReference type="PANTHER" id="PTHR47235">
    <property type="entry name" value="BLR6548 PROTEIN"/>
    <property type="match status" value="1"/>
</dbReference>
<feature type="domain" description="Leucine-binding protein" evidence="2">
    <location>
        <begin position="50"/>
        <end position="410"/>
    </location>
</feature>
<dbReference type="Pfam" id="PF13458">
    <property type="entry name" value="Peripla_BP_6"/>
    <property type="match status" value="1"/>
</dbReference>
<organism evidence="3">
    <name type="scientific">freshwater metagenome</name>
    <dbReference type="NCBI Taxonomy" id="449393"/>
    <lineage>
        <taxon>unclassified sequences</taxon>
        <taxon>metagenomes</taxon>
        <taxon>ecological metagenomes</taxon>
    </lineage>
</organism>
<sequence length="456" mass="48173">MNAVKIRASLTRRVFGRATTVTAGIAISALALSALPANAANDPGVTDTEIVLGMQLPQDGPASPGYNKVDDAMRAYFDYVNSKGGVYGRKIRLEVQNDEYKTGKTITTASYLINKAKIFAFIGSVGTQTHLSVVKDINRRGIPDLFVNSGYSGLYTTPSKYPTTFGGLGTYVSEAKILGKYMKATFTTEKIGILYQTDDFGRNTVAGLASAGYTFEARKTAATFVAGTQKDGLDAQMTQLKDNNVEVVVVGAVASAYAAAVASANKIGYKPKKWVVISVGSDATTFQTILYTKGIPLATSAALLGGTITSSHAPAPADATDEFVVAFKKINTDFNKGDKAWDNNVLQGMNIAYQMTSLLVNVGKTGVTRKNIISYLEKNGSSITGAGFAPLGYSATSHVAYTGFWVGAYDATASLKPVGATRQMWTTDSGTGPVTELTWTRPAIGADSLPKGFSAK</sequence>
<reference evidence="3" key="1">
    <citation type="submission" date="2020-05" db="EMBL/GenBank/DDBJ databases">
        <authorList>
            <person name="Chiriac C."/>
            <person name="Salcher M."/>
            <person name="Ghai R."/>
            <person name="Kavagutti S V."/>
        </authorList>
    </citation>
    <scope>NUCLEOTIDE SEQUENCE</scope>
</reference>
<gene>
    <name evidence="3" type="ORF">UFOPK3774_00385</name>
</gene>
<dbReference type="AlphaFoldDB" id="A0A6J7J0W9"/>
<dbReference type="PROSITE" id="PS51318">
    <property type="entry name" value="TAT"/>
    <property type="match status" value="1"/>
</dbReference>
<dbReference type="CDD" id="cd06343">
    <property type="entry name" value="PBP1_ABC_ligand_binding-like"/>
    <property type="match status" value="1"/>
</dbReference>
<dbReference type="InterPro" id="IPR028081">
    <property type="entry name" value="Leu-bd"/>
</dbReference>